<dbReference type="OrthoDB" id="9903837at2"/>
<accession>A0A378KYK6</accession>
<protein>
    <submittedName>
        <fullName evidence="3">Uncharacterized protein</fullName>
    </submittedName>
</protein>
<dbReference type="EMBL" id="LNYR01000031">
    <property type="protein sequence ID" value="KTD47648.1"/>
    <property type="molecule type" value="Genomic_DNA"/>
</dbReference>
<dbReference type="AlphaFoldDB" id="A0A378KYK6"/>
<evidence type="ECO:0000313" key="4">
    <source>
        <dbReference type="Proteomes" id="UP000054639"/>
    </source>
</evidence>
<organism evidence="3 5">
    <name type="scientific">Legionella quateirensis</name>
    <dbReference type="NCBI Taxonomy" id="45072"/>
    <lineage>
        <taxon>Bacteria</taxon>
        <taxon>Pseudomonadati</taxon>
        <taxon>Pseudomonadota</taxon>
        <taxon>Gammaproteobacteria</taxon>
        <taxon>Legionellales</taxon>
        <taxon>Legionellaceae</taxon>
        <taxon>Legionella</taxon>
    </lineage>
</organism>
<dbReference type="EMBL" id="UGOW01000001">
    <property type="protein sequence ID" value="STY18597.1"/>
    <property type="molecule type" value="Genomic_DNA"/>
</dbReference>
<feature type="region of interest" description="Disordered" evidence="1">
    <location>
        <begin position="1"/>
        <end position="28"/>
    </location>
</feature>
<evidence type="ECO:0000313" key="2">
    <source>
        <dbReference type="EMBL" id="KTD47648.1"/>
    </source>
</evidence>
<evidence type="ECO:0000313" key="5">
    <source>
        <dbReference type="Proteomes" id="UP000254230"/>
    </source>
</evidence>
<gene>
    <name evidence="2" type="ORF">Lqua_2041</name>
    <name evidence="3" type="ORF">NCTC12376_02417</name>
</gene>
<dbReference type="RefSeq" id="WP_058474195.1">
    <property type="nucleotide sequence ID" value="NZ_CAAAIL010000001.1"/>
</dbReference>
<proteinExistence type="predicted"/>
<evidence type="ECO:0000256" key="1">
    <source>
        <dbReference type="SAM" id="MobiDB-lite"/>
    </source>
</evidence>
<keyword evidence="4" id="KW-1185">Reference proteome</keyword>
<sequence length="121" mass="14042">MDDIDDGSNLKPGELDKSDSAKHRMDELSSKDEAFKALVLRKLVDIRDKEIQPQLYDKDRPERNPHIQRANFIYALIFKVKDDFRAPNDVMKFILELEDKYPLAVPTIDEVKEMLGSLHVT</sequence>
<reference evidence="2 4" key="1">
    <citation type="submission" date="2015-11" db="EMBL/GenBank/DDBJ databases">
        <title>Genomic analysis of 38 Legionella species identifies large and diverse effector repertoires.</title>
        <authorList>
            <person name="Burstein D."/>
            <person name="Amaro F."/>
            <person name="Zusman T."/>
            <person name="Lifshitz Z."/>
            <person name="Cohen O."/>
            <person name="Gilbert J.A."/>
            <person name="Pupko T."/>
            <person name="Shuman H.A."/>
            <person name="Segal G."/>
        </authorList>
    </citation>
    <scope>NUCLEOTIDE SEQUENCE [LARGE SCALE GENOMIC DNA]</scope>
    <source>
        <strain evidence="2 4">ATCC 49507</strain>
    </source>
</reference>
<name>A0A378KYK6_9GAMM</name>
<evidence type="ECO:0000313" key="3">
    <source>
        <dbReference type="EMBL" id="STY18597.1"/>
    </source>
</evidence>
<dbReference type="Proteomes" id="UP000254230">
    <property type="component" value="Unassembled WGS sequence"/>
</dbReference>
<reference evidence="3 5" key="2">
    <citation type="submission" date="2018-06" db="EMBL/GenBank/DDBJ databases">
        <authorList>
            <consortium name="Pathogen Informatics"/>
            <person name="Doyle S."/>
        </authorList>
    </citation>
    <scope>NUCLEOTIDE SEQUENCE [LARGE SCALE GENOMIC DNA]</scope>
    <source>
        <strain evidence="3 5">NCTC12376</strain>
    </source>
</reference>
<feature type="compositionally biased region" description="Basic and acidic residues" evidence="1">
    <location>
        <begin position="13"/>
        <end position="28"/>
    </location>
</feature>
<dbReference type="Proteomes" id="UP000054639">
    <property type="component" value="Unassembled WGS sequence"/>
</dbReference>